<keyword evidence="5 8" id="KW-1133">Transmembrane helix</keyword>
<evidence type="ECO:0000313" key="10">
    <source>
        <dbReference type="Proteomes" id="UP000824124"/>
    </source>
</evidence>
<dbReference type="EMBL" id="DVMH01000005">
    <property type="protein sequence ID" value="HIU09780.1"/>
    <property type="molecule type" value="Genomic_DNA"/>
</dbReference>
<proteinExistence type="predicted"/>
<name>A0A9D1KYR1_9FIRM</name>
<dbReference type="PANTHER" id="PTHR41910">
    <property type="entry name" value="SUCCINATE DEHYDROGENASE 2 MEMBRANE SUBUNIT SDHC"/>
    <property type="match status" value="1"/>
</dbReference>
<dbReference type="GO" id="GO:0016020">
    <property type="term" value="C:membrane"/>
    <property type="evidence" value="ECO:0007669"/>
    <property type="project" value="UniProtKB-SubCell"/>
</dbReference>
<dbReference type="Proteomes" id="UP000824124">
    <property type="component" value="Unassembled WGS sequence"/>
</dbReference>
<keyword evidence="3 8" id="KW-0812">Transmembrane</keyword>
<feature type="transmembrane region" description="Helical" evidence="8">
    <location>
        <begin position="153"/>
        <end position="178"/>
    </location>
</feature>
<reference evidence="9" key="1">
    <citation type="submission" date="2020-10" db="EMBL/GenBank/DDBJ databases">
        <authorList>
            <person name="Gilroy R."/>
        </authorList>
    </citation>
    <scope>NUCLEOTIDE SEQUENCE</scope>
    <source>
        <strain evidence="9">2830</strain>
    </source>
</reference>
<sequence length="179" mass="20231">MCFHFLLNSAAFLGSDAYLTMVHFMKGFPFVQVLELVLIAIPIIFHGIYGIYIVYLAKNNVLQYKYYRNLAFYLQRITSLIVLAFIIWHVYTLRFAPVSAEGTYAALLSMLQNPLTFVLYVIGVVASVYHFTNGLFTFCITWGICVGDRAQKIFAICTILLFVVMSLWAVGILLSLAVA</sequence>
<feature type="transmembrane region" description="Helical" evidence="8">
    <location>
        <begin position="33"/>
        <end position="56"/>
    </location>
</feature>
<evidence type="ECO:0000256" key="3">
    <source>
        <dbReference type="ARBA" id="ARBA00022692"/>
    </source>
</evidence>
<evidence type="ECO:0000256" key="8">
    <source>
        <dbReference type="SAM" id="Phobius"/>
    </source>
</evidence>
<keyword evidence="4" id="KW-0479">Metal-binding</keyword>
<dbReference type="SUPFAM" id="SSF81343">
    <property type="entry name" value="Fumarate reductase respiratory complex transmembrane subunits"/>
    <property type="match status" value="1"/>
</dbReference>
<evidence type="ECO:0000256" key="5">
    <source>
        <dbReference type="ARBA" id="ARBA00022989"/>
    </source>
</evidence>
<keyword evidence="7 8" id="KW-0472">Membrane</keyword>
<comment type="subcellular location">
    <subcellularLocation>
        <location evidence="1">Membrane</location>
    </subcellularLocation>
</comment>
<evidence type="ECO:0000256" key="7">
    <source>
        <dbReference type="ARBA" id="ARBA00023136"/>
    </source>
</evidence>
<dbReference type="PANTHER" id="PTHR41910:SF1">
    <property type="entry name" value="SUCCINATE DEHYDROGENASE HYDROPHOBIC MEMBRANE ANCHOR SUBUNIT"/>
    <property type="match status" value="1"/>
</dbReference>
<evidence type="ECO:0000313" key="9">
    <source>
        <dbReference type="EMBL" id="HIU09780.1"/>
    </source>
</evidence>
<dbReference type="GO" id="GO:0046872">
    <property type="term" value="F:metal ion binding"/>
    <property type="evidence" value="ECO:0007669"/>
    <property type="project" value="UniProtKB-KW"/>
</dbReference>
<organism evidence="9 10">
    <name type="scientific">Candidatus Avidehalobacter gallistercoris</name>
    <dbReference type="NCBI Taxonomy" id="2840694"/>
    <lineage>
        <taxon>Bacteria</taxon>
        <taxon>Bacillati</taxon>
        <taxon>Bacillota</taxon>
        <taxon>Clostridia</taxon>
        <taxon>Eubacteriales</taxon>
        <taxon>Peptococcaceae</taxon>
        <taxon>Peptococcaceae incertae sedis</taxon>
        <taxon>Candidatus Avidehalobacter</taxon>
    </lineage>
</organism>
<protein>
    <submittedName>
        <fullName evidence="9">Succinate dehydrogenase</fullName>
    </submittedName>
</protein>
<accession>A0A9D1KYR1</accession>
<feature type="transmembrane region" description="Helical" evidence="8">
    <location>
        <begin position="117"/>
        <end position="146"/>
    </location>
</feature>
<dbReference type="InterPro" id="IPR000701">
    <property type="entry name" value="SuccDH_FuR_B_TM-su"/>
</dbReference>
<dbReference type="InterPro" id="IPR039023">
    <property type="entry name" value="SdhC_prok"/>
</dbReference>
<dbReference type="Gene3D" id="1.20.1300.10">
    <property type="entry name" value="Fumarate reductase/succinate dehydrogenase, transmembrane subunit"/>
    <property type="match status" value="1"/>
</dbReference>
<gene>
    <name evidence="9" type="ORF">IAB00_00780</name>
</gene>
<reference evidence="9" key="2">
    <citation type="journal article" date="2021" name="PeerJ">
        <title>Extensive microbial diversity within the chicken gut microbiome revealed by metagenomics and culture.</title>
        <authorList>
            <person name="Gilroy R."/>
            <person name="Ravi A."/>
            <person name="Getino M."/>
            <person name="Pursley I."/>
            <person name="Horton D.L."/>
            <person name="Alikhan N.F."/>
            <person name="Baker D."/>
            <person name="Gharbi K."/>
            <person name="Hall N."/>
            <person name="Watson M."/>
            <person name="Adriaenssens E.M."/>
            <person name="Foster-Nyarko E."/>
            <person name="Jarju S."/>
            <person name="Secka A."/>
            <person name="Antonio M."/>
            <person name="Oren A."/>
            <person name="Chaudhuri R.R."/>
            <person name="La Ragione R."/>
            <person name="Hildebrand F."/>
            <person name="Pallen M.J."/>
        </authorList>
    </citation>
    <scope>NUCLEOTIDE SEQUENCE</scope>
    <source>
        <strain evidence="9">2830</strain>
    </source>
</reference>
<dbReference type="Pfam" id="PF01127">
    <property type="entry name" value="Sdh_cyt"/>
    <property type="match status" value="1"/>
</dbReference>
<dbReference type="InterPro" id="IPR034804">
    <property type="entry name" value="SQR/QFR_C/D"/>
</dbReference>
<evidence type="ECO:0000256" key="4">
    <source>
        <dbReference type="ARBA" id="ARBA00022723"/>
    </source>
</evidence>
<feature type="transmembrane region" description="Helical" evidence="8">
    <location>
        <begin position="77"/>
        <end position="97"/>
    </location>
</feature>
<comment type="caution">
    <text evidence="9">The sequence shown here is derived from an EMBL/GenBank/DDBJ whole genome shotgun (WGS) entry which is preliminary data.</text>
</comment>
<keyword evidence="6" id="KW-0408">Iron</keyword>
<keyword evidence="2" id="KW-0349">Heme</keyword>
<evidence type="ECO:0000256" key="1">
    <source>
        <dbReference type="ARBA" id="ARBA00004370"/>
    </source>
</evidence>
<evidence type="ECO:0000256" key="2">
    <source>
        <dbReference type="ARBA" id="ARBA00022617"/>
    </source>
</evidence>
<evidence type="ECO:0000256" key="6">
    <source>
        <dbReference type="ARBA" id="ARBA00023004"/>
    </source>
</evidence>
<dbReference type="AlphaFoldDB" id="A0A9D1KYR1"/>